<proteinExistence type="predicted"/>
<dbReference type="InterPro" id="IPR009071">
    <property type="entry name" value="HMG_box_dom"/>
</dbReference>
<sequence length="311" mass="37008">MPANNKKNAFFYFVLEMLKKSGSKMDIKDACKDPEISDKWKHMSEHEKAKYKAMEKTAKPNQKKRTGLGEDLSELERERMREKQFADDMREYITNKKGKEYLFLHWELLFQEQLVMLDWHMKIYIIYGLTNTITKQTVGLGNRLQAPELISLRKPLPFLQRYWHRKKFQRLPFAWENQFTVMFKKSKKRPRIECIEEVDEATSPKQPCLHDLNEVETFQDDNPLKMQYEAESLMSASGSTDYCTQQMLLYMYKLDVSTWCYLKRRVENKKLDGVGLTLDNNDVDKFSDIVIRQNDESIHVNVNYTYIVFGI</sequence>
<evidence type="ECO:0000313" key="4">
    <source>
        <dbReference type="EMBL" id="CAB0044466.1"/>
    </source>
</evidence>
<keyword evidence="5" id="KW-1185">Reference proteome</keyword>
<dbReference type="GO" id="GO:0000428">
    <property type="term" value="C:DNA-directed RNA polymerase complex"/>
    <property type="evidence" value="ECO:0007669"/>
    <property type="project" value="UniProtKB-KW"/>
</dbReference>
<dbReference type="SUPFAM" id="SSF47095">
    <property type="entry name" value="HMG-box"/>
    <property type="match status" value="1"/>
</dbReference>
<evidence type="ECO:0000256" key="2">
    <source>
        <dbReference type="ARBA" id="ARBA00023163"/>
    </source>
</evidence>
<dbReference type="EMBL" id="CADCXV010001460">
    <property type="protein sequence ID" value="CAB0044466.1"/>
    <property type="molecule type" value="Genomic_DNA"/>
</dbReference>
<name>A0A6H5J481_9HYME</name>
<evidence type="ECO:0000259" key="3">
    <source>
        <dbReference type="Pfam" id="PF09011"/>
    </source>
</evidence>
<gene>
    <name evidence="4" type="ORF">TBRA_LOCUS16054</name>
</gene>
<dbReference type="SUPFAM" id="SSF88798">
    <property type="entry name" value="N-terminal, heterodimerisation domain of RBP7 (RpoE)"/>
    <property type="match status" value="1"/>
</dbReference>
<dbReference type="InterPro" id="IPR036898">
    <property type="entry name" value="RNA_pol_Rpb7-like_N_sf"/>
</dbReference>
<evidence type="ECO:0000256" key="1">
    <source>
        <dbReference type="ARBA" id="ARBA00022478"/>
    </source>
</evidence>
<dbReference type="Proteomes" id="UP000479190">
    <property type="component" value="Unassembled WGS sequence"/>
</dbReference>
<dbReference type="GO" id="GO:0005634">
    <property type="term" value="C:nucleus"/>
    <property type="evidence" value="ECO:0007669"/>
    <property type="project" value="UniProtKB-ARBA"/>
</dbReference>
<feature type="domain" description="HMG box" evidence="3">
    <location>
        <begin position="6"/>
        <end position="64"/>
    </location>
</feature>
<protein>
    <recommendedName>
        <fullName evidence="3">HMG box domain-containing protein</fullName>
    </recommendedName>
</protein>
<organism evidence="4 5">
    <name type="scientific">Trichogramma brassicae</name>
    <dbReference type="NCBI Taxonomy" id="86971"/>
    <lineage>
        <taxon>Eukaryota</taxon>
        <taxon>Metazoa</taxon>
        <taxon>Ecdysozoa</taxon>
        <taxon>Arthropoda</taxon>
        <taxon>Hexapoda</taxon>
        <taxon>Insecta</taxon>
        <taxon>Pterygota</taxon>
        <taxon>Neoptera</taxon>
        <taxon>Endopterygota</taxon>
        <taxon>Hymenoptera</taxon>
        <taxon>Apocrita</taxon>
        <taxon>Proctotrupomorpha</taxon>
        <taxon>Chalcidoidea</taxon>
        <taxon>Trichogrammatidae</taxon>
        <taxon>Trichogramma</taxon>
    </lineage>
</organism>
<keyword evidence="2" id="KW-0804">Transcription</keyword>
<dbReference type="AlphaFoldDB" id="A0A6H5J481"/>
<reference evidence="4 5" key="1">
    <citation type="submission" date="2020-02" db="EMBL/GenBank/DDBJ databases">
        <authorList>
            <person name="Ferguson B K."/>
        </authorList>
    </citation>
    <scope>NUCLEOTIDE SEQUENCE [LARGE SCALE GENOMIC DNA]</scope>
</reference>
<dbReference type="InterPro" id="IPR036910">
    <property type="entry name" value="HMG_box_dom_sf"/>
</dbReference>
<evidence type="ECO:0000313" key="5">
    <source>
        <dbReference type="Proteomes" id="UP000479190"/>
    </source>
</evidence>
<accession>A0A6H5J481</accession>
<dbReference type="Gene3D" id="1.10.30.10">
    <property type="entry name" value="High mobility group box domain"/>
    <property type="match status" value="1"/>
</dbReference>
<dbReference type="OrthoDB" id="7609388at2759"/>
<keyword evidence="1" id="KW-0240">DNA-directed RNA polymerase</keyword>
<dbReference type="Pfam" id="PF09011">
    <property type="entry name" value="HMG_box_2"/>
    <property type="match status" value="1"/>
</dbReference>